<feature type="domain" description="AMP-binding enzyme C-terminal" evidence="4">
    <location>
        <begin position="419"/>
        <end position="493"/>
    </location>
</feature>
<dbReference type="SUPFAM" id="SSF56801">
    <property type="entry name" value="Acetyl-CoA synthetase-like"/>
    <property type="match status" value="1"/>
</dbReference>
<evidence type="ECO:0000259" key="3">
    <source>
        <dbReference type="Pfam" id="PF00501"/>
    </source>
</evidence>
<dbReference type="InterPro" id="IPR042099">
    <property type="entry name" value="ANL_N_sf"/>
</dbReference>
<evidence type="ECO:0000259" key="4">
    <source>
        <dbReference type="Pfam" id="PF13193"/>
    </source>
</evidence>
<dbReference type="NCBIfam" id="NF004837">
    <property type="entry name" value="PRK06187.1"/>
    <property type="match status" value="1"/>
</dbReference>
<dbReference type="PROSITE" id="PS00455">
    <property type="entry name" value="AMP_BINDING"/>
    <property type="match status" value="1"/>
</dbReference>
<dbReference type="Proteomes" id="UP000627573">
    <property type="component" value="Unassembled WGS sequence"/>
</dbReference>
<dbReference type="Pfam" id="PF13193">
    <property type="entry name" value="AMP-binding_C"/>
    <property type="match status" value="1"/>
</dbReference>
<keyword evidence="6" id="KW-1185">Reference proteome</keyword>
<dbReference type="AlphaFoldDB" id="A0A8I1D950"/>
<dbReference type="PANTHER" id="PTHR43201">
    <property type="entry name" value="ACYL-COA SYNTHETASE"/>
    <property type="match status" value="1"/>
</dbReference>
<dbReference type="InterPro" id="IPR020845">
    <property type="entry name" value="AMP-binding_CS"/>
</dbReference>
<dbReference type="GO" id="GO:0006631">
    <property type="term" value="P:fatty acid metabolic process"/>
    <property type="evidence" value="ECO:0007669"/>
    <property type="project" value="TreeGrafter"/>
</dbReference>
<organism evidence="5 6">
    <name type="scientific">Rhodococcus erythropolis</name>
    <name type="common">Arthrobacter picolinophilus</name>
    <dbReference type="NCBI Taxonomy" id="1833"/>
    <lineage>
        <taxon>Bacteria</taxon>
        <taxon>Bacillati</taxon>
        <taxon>Actinomycetota</taxon>
        <taxon>Actinomycetes</taxon>
        <taxon>Mycobacteriales</taxon>
        <taxon>Nocardiaceae</taxon>
        <taxon>Rhodococcus</taxon>
        <taxon>Rhodococcus erythropolis group</taxon>
    </lineage>
</organism>
<sequence length="511" mass="55685">MATLGGQLTLNARRHPDRPALIFEGVERSYGQLDREINQYANALLSLGVQKGDRVAVLSPNSDRFLLALYGAFKVGAIVSPFNPRSTARELAYLLEDSGASVLLFGGDTVAAVRDLAKLEQAPAAPALSLDGADGFDDFVQLASSMPDSDPQVEVREDDDCMIIYTSGTTGKPKGALFDHHRLLWVGHAVSSLGVNSFDRNLHVAPMYHCAELVLFVLSGFSMGTTHVVLPAFEPAAVLDALERYRITVFLGVPTMYQMMLTVPDLERRDLSHWRLGFFGAAPMPPTAVAKLVTTFPDVGFFQLCGPTEGGPTGIYSTPDEVAVRPDATGRWPITNAEFRLVDPDGNDVPTGMTGEIILRGETIMKGYWNKPEATAETIRDGWLHTGDLAVRDADGFITIVDRLKDMIITGGRNVYSIEVENALAGHPDVQDVAVVGLDHATFGETIVAIVTPVPGREVTLEELRTYAAEYVADYKLPRDLIVRDIPRNPSGKILKHVLRSEIRDDSAQRT</sequence>
<gene>
    <name evidence="5" type="ORF">I3517_16780</name>
</gene>
<dbReference type="PANTHER" id="PTHR43201:SF5">
    <property type="entry name" value="MEDIUM-CHAIN ACYL-COA LIGASE ACSF2, MITOCHONDRIAL"/>
    <property type="match status" value="1"/>
</dbReference>
<evidence type="ECO:0000256" key="2">
    <source>
        <dbReference type="ARBA" id="ARBA00022598"/>
    </source>
</evidence>
<reference evidence="5 6" key="1">
    <citation type="submission" date="2020-12" db="EMBL/GenBank/DDBJ databases">
        <title>Draft genome sequence of furan degrading bacterial strain FUR100.</title>
        <authorList>
            <person name="Woiski C."/>
        </authorList>
    </citation>
    <scope>NUCLEOTIDE SEQUENCE [LARGE SCALE GENOMIC DNA]</scope>
    <source>
        <strain evidence="5 6">FUR100</strain>
    </source>
</reference>
<protein>
    <submittedName>
        <fullName evidence="5">Long-chain-fatty-acid--CoA ligase</fullName>
    </submittedName>
</protein>
<keyword evidence="2 5" id="KW-0436">Ligase</keyword>
<dbReference type="GO" id="GO:0031956">
    <property type="term" value="F:medium-chain fatty acid-CoA ligase activity"/>
    <property type="evidence" value="ECO:0007669"/>
    <property type="project" value="TreeGrafter"/>
</dbReference>
<dbReference type="Gene3D" id="3.30.300.30">
    <property type="match status" value="1"/>
</dbReference>
<dbReference type="Gene3D" id="3.40.50.12780">
    <property type="entry name" value="N-terminal domain of ligase-like"/>
    <property type="match status" value="1"/>
</dbReference>
<name>A0A8I1D950_RHOER</name>
<evidence type="ECO:0000313" key="5">
    <source>
        <dbReference type="EMBL" id="MBH5144273.1"/>
    </source>
</evidence>
<evidence type="ECO:0000313" key="6">
    <source>
        <dbReference type="Proteomes" id="UP000627573"/>
    </source>
</evidence>
<comment type="caution">
    <text evidence="5">The sequence shown here is derived from an EMBL/GenBank/DDBJ whole genome shotgun (WGS) entry which is preliminary data.</text>
</comment>
<comment type="similarity">
    <text evidence="1">Belongs to the ATP-dependent AMP-binding enzyme family.</text>
</comment>
<evidence type="ECO:0000256" key="1">
    <source>
        <dbReference type="ARBA" id="ARBA00006432"/>
    </source>
</evidence>
<dbReference type="OMA" id="LWSHTMA"/>
<dbReference type="InterPro" id="IPR025110">
    <property type="entry name" value="AMP-bd_C"/>
</dbReference>
<dbReference type="InterPro" id="IPR045851">
    <property type="entry name" value="AMP-bd_C_sf"/>
</dbReference>
<dbReference type="Pfam" id="PF00501">
    <property type="entry name" value="AMP-binding"/>
    <property type="match status" value="1"/>
</dbReference>
<dbReference type="RefSeq" id="WP_011331209.1">
    <property type="nucleotide sequence ID" value="NZ_AP018734.1"/>
</dbReference>
<accession>A0A8I1D950</accession>
<dbReference type="InterPro" id="IPR000873">
    <property type="entry name" value="AMP-dep_synth/lig_dom"/>
</dbReference>
<dbReference type="EMBL" id="JAECSB010000057">
    <property type="protein sequence ID" value="MBH5144273.1"/>
    <property type="molecule type" value="Genomic_DNA"/>
</dbReference>
<proteinExistence type="inferred from homology"/>
<feature type="domain" description="AMP-dependent synthetase/ligase" evidence="3">
    <location>
        <begin position="11"/>
        <end position="369"/>
    </location>
</feature>